<evidence type="ECO:0000313" key="3">
    <source>
        <dbReference type="Proteomes" id="UP000253664"/>
    </source>
</evidence>
<name>A0A367LIE4_9HYPO</name>
<feature type="region of interest" description="Disordered" evidence="1">
    <location>
        <begin position="1"/>
        <end position="59"/>
    </location>
</feature>
<keyword evidence="3" id="KW-1185">Reference proteome</keyword>
<sequence length="175" mass="19222">PLTIYATNNNKDSTNTAFRKDMRLTRDSALPLPSSNRDKDPILNPRESSSELSDPFVGSPTDPFAKLSSELSDFSIDTPSDLLFNNSKGNKAAKKIAAKEQKTTTKKISFKNLTLFYAEGRTPSKKAKTLVTKDCQPLEKGAGDKLGITGAIIAYTSRALARLEIFEKIRASDYI</sequence>
<evidence type="ECO:0000313" key="2">
    <source>
        <dbReference type="EMBL" id="RCI14194.1"/>
    </source>
</evidence>
<gene>
    <name evidence="2" type="ORF">L249_6018</name>
</gene>
<protein>
    <submittedName>
        <fullName evidence="2">Uncharacterized protein</fullName>
    </submittedName>
</protein>
<comment type="caution">
    <text evidence="2">The sequence shown here is derived from an EMBL/GenBank/DDBJ whole genome shotgun (WGS) entry which is preliminary data.</text>
</comment>
<dbReference type="STRING" id="1330021.A0A367LIE4"/>
<accession>A0A367LIE4</accession>
<feature type="compositionally biased region" description="Polar residues" evidence="1">
    <location>
        <begin position="1"/>
        <end position="17"/>
    </location>
</feature>
<evidence type="ECO:0000256" key="1">
    <source>
        <dbReference type="SAM" id="MobiDB-lite"/>
    </source>
</evidence>
<proteinExistence type="predicted"/>
<dbReference type="Proteomes" id="UP000253664">
    <property type="component" value="Unassembled WGS sequence"/>
</dbReference>
<dbReference type="EMBL" id="LKCN02000004">
    <property type="protein sequence ID" value="RCI14194.1"/>
    <property type="molecule type" value="Genomic_DNA"/>
</dbReference>
<feature type="non-terminal residue" evidence="2">
    <location>
        <position position="1"/>
    </location>
</feature>
<organism evidence="2 3">
    <name type="scientific">Ophiocordyceps polyrhachis-furcata BCC 54312</name>
    <dbReference type="NCBI Taxonomy" id="1330021"/>
    <lineage>
        <taxon>Eukaryota</taxon>
        <taxon>Fungi</taxon>
        <taxon>Dikarya</taxon>
        <taxon>Ascomycota</taxon>
        <taxon>Pezizomycotina</taxon>
        <taxon>Sordariomycetes</taxon>
        <taxon>Hypocreomycetidae</taxon>
        <taxon>Hypocreales</taxon>
        <taxon>Ophiocordycipitaceae</taxon>
        <taxon>Ophiocordyceps</taxon>
    </lineage>
</organism>
<dbReference type="AlphaFoldDB" id="A0A367LIE4"/>
<reference evidence="2 3" key="1">
    <citation type="journal article" date="2015" name="BMC Genomics">
        <title>Insights from the genome of Ophiocordyceps polyrhachis-furcata to pathogenicity and host specificity in insect fungi.</title>
        <authorList>
            <person name="Wichadakul D."/>
            <person name="Kobmoo N."/>
            <person name="Ingsriswang S."/>
            <person name="Tangphatsornruang S."/>
            <person name="Chantasingh D."/>
            <person name="Luangsa-ard J.J."/>
            <person name="Eurwilaichitr L."/>
        </authorList>
    </citation>
    <scope>NUCLEOTIDE SEQUENCE [LARGE SCALE GENOMIC DNA]</scope>
    <source>
        <strain evidence="2 3">BCC 54312</strain>
    </source>
</reference>